<comment type="caution">
    <text evidence="2">The sequence shown here is derived from an EMBL/GenBank/DDBJ whole genome shotgun (WGS) entry which is preliminary data.</text>
</comment>
<dbReference type="SUPFAM" id="SSF56925">
    <property type="entry name" value="OMPA-like"/>
    <property type="match status" value="1"/>
</dbReference>
<evidence type="ECO:0000259" key="1">
    <source>
        <dbReference type="Pfam" id="PF13568"/>
    </source>
</evidence>
<dbReference type="AlphaFoldDB" id="A0A316AE41"/>
<dbReference type="InterPro" id="IPR025665">
    <property type="entry name" value="Beta-barrel_OMP_2"/>
</dbReference>
<proteinExistence type="predicted"/>
<reference evidence="2 3" key="1">
    <citation type="submission" date="2018-03" db="EMBL/GenBank/DDBJ databases">
        <title>Genomic Encyclopedia of Archaeal and Bacterial Type Strains, Phase II (KMG-II): from individual species to whole genera.</title>
        <authorList>
            <person name="Goeker M."/>
        </authorList>
    </citation>
    <scope>NUCLEOTIDE SEQUENCE [LARGE SCALE GENOMIC DNA]</scope>
    <source>
        <strain evidence="2 3">DSM 100346</strain>
    </source>
</reference>
<dbReference type="InterPro" id="IPR011250">
    <property type="entry name" value="OMP/PagP_B-barrel"/>
</dbReference>
<name>A0A316AE41_9BACT</name>
<sequence>MNKLYTILFIALFSIKGYSQIHFEKGYLIDNDNQRIECLIKNMEWENNPTKFDYRRSVESETLTATIDNVKEFGVSGEFKYIRSKVKLDRSSQSMASLSDQKSPEFSEEEVFLKILVEGAANLLAYKNTNLDRFFYSKDNSNIEALVFKLYRTEDGKVDANVGYKQQLLAELTCPQFTIEKVKKLSYGRKQLVRFFVEFNACNNREYTNYDSKPHRDMFNLNIRPGLNFTALSIKNTLTDYGKIDFDRKLSFRLGIESEFILPFNKNKWAILVEPTFQYFKAEKIEKSEKATIDYKSIELPIGLRYYIFLNDQSKLFINGSIIFDFRSNSKISLNNLNYLDISNASNFAGGIGYKYHDKFSLELRYQTSRNILREYTFWDSQYQTVSLILGYSLF</sequence>
<evidence type="ECO:0000313" key="2">
    <source>
        <dbReference type="EMBL" id="PWJ55629.1"/>
    </source>
</evidence>
<dbReference type="EMBL" id="QGDT01000013">
    <property type="protein sequence ID" value="PWJ55629.1"/>
    <property type="molecule type" value="Genomic_DNA"/>
</dbReference>
<dbReference type="Pfam" id="PF13568">
    <property type="entry name" value="OMP_b-brl_2"/>
    <property type="match status" value="1"/>
</dbReference>
<dbReference type="Proteomes" id="UP000245880">
    <property type="component" value="Unassembled WGS sequence"/>
</dbReference>
<evidence type="ECO:0000313" key="3">
    <source>
        <dbReference type="Proteomes" id="UP000245880"/>
    </source>
</evidence>
<organism evidence="2 3">
    <name type="scientific">Dyadobacter jejuensis</name>
    <dbReference type="NCBI Taxonomy" id="1082580"/>
    <lineage>
        <taxon>Bacteria</taxon>
        <taxon>Pseudomonadati</taxon>
        <taxon>Bacteroidota</taxon>
        <taxon>Cytophagia</taxon>
        <taxon>Cytophagales</taxon>
        <taxon>Spirosomataceae</taxon>
        <taxon>Dyadobacter</taxon>
    </lineage>
</organism>
<keyword evidence="3" id="KW-1185">Reference proteome</keyword>
<gene>
    <name evidence="2" type="ORF">CLV98_113105</name>
</gene>
<accession>A0A316AE41</accession>
<feature type="domain" description="Outer membrane protein beta-barrel" evidence="1">
    <location>
        <begin position="217"/>
        <end position="367"/>
    </location>
</feature>
<protein>
    <submittedName>
        <fullName evidence="2">Outer membrane protein with beta-barrel domain</fullName>
    </submittedName>
</protein>